<dbReference type="EMBL" id="NBNE01010230">
    <property type="protein sequence ID" value="OWY97637.1"/>
    <property type="molecule type" value="Genomic_DNA"/>
</dbReference>
<accession>A0A225UXY4</accession>
<evidence type="ECO:0000313" key="1">
    <source>
        <dbReference type="EMBL" id="OWY97637.1"/>
    </source>
</evidence>
<comment type="caution">
    <text evidence="1">The sequence shown here is derived from an EMBL/GenBank/DDBJ whole genome shotgun (WGS) entry which is preliminary data.</text>
</comment>
<name>A0A225UXY4_9STRA</name>
<dbReference type="Proteomes" id="UP000198211">
    <property type="component" value="Unassembled WGS sequence"/>
</dbReference>
<dbReference type="AlphaFoldDB" id="A0A225UXY4"/>
<sequence>MKAREEYTVYSVYVENLLLNTYEYGDHELPAGIPTVPDYNAYVRGAISRHLCTACSPDGEAGHG</sequence>
<organism evidence="1 2">
    <name type="scientific">Phytophthora megakarya</name>
    <dbReference type="NCBI Taxonomy" id="4795"/>
    <lineage>
        <taxon>Eukaryota</taxon>
        <taxon>Sar</taxon>
        <taxon>Stramenopiles</taxon>
        <taxon>Oomycota</taxon>
        <taxon>Peronosporomycetes</taxon>
        <taxon>Peronosporales</taxon>
        <taxon>Peronosporaceae</taxon>
        <taxon>Phytophthora</taxon>
    </lineage>
</organism>
<keyword evidence="2" id="KW-1185">Reference proteome</keyword>
<evidence type="ECO:0000313" key="2">
    <source>
        <dbReference type="Proteomes" id="UP000198211"/>
    </source>
</evidence>
<gene>
    <name evidence="1" type="ORF">PHMEG_00031789</name>
</gene>
<proteinExistence type="predicted"/>
<reference evidence="2" key="1">
    <citation type="submission" date="2017-03" db="EMBL/GenBank/DDBJ databases">
        <title>Phytopthora megakarya and P. palmivora, two closely related causual agents of cacao black pod achieved similar genome size and gene model numbers by different mechanisms.</title>
        <authorList>
            <person name="Ali S."/>
            <person name="Shao J."/>
            <person name="Larry D.J."/>
            <person name="Kronmiller B."/>
            <person name="Shen D."/>
            <person name="Strem M.D."/>
            <person name="Melnick R.L."/>
            <person name="Guiltinan M.J."/>
            <person name="Tyler B.M."/>
            <person name="Meinhardt L.W."/>
            <person name="Bailey B.A."/>
        </authorList>
    </citation>
    <scope>NUCLEOTIDE SEQUENCE [LARGE SCALE GENOMIC DNA]</scope>
    <source>
        <strain evidence="2">zdho120</strain>
    </source>
</reference>
<protein>
    <submittedName>
        <fullName evidence="1">Uncharacterized protein</fullName>
    </submittedName>
</protein>